<dbReference type="Proteomes" id="UP000199051">
    <property type="component" value="Unassembled WGS sequence"/>
</dbReference>
<sequence length="506" mass="53674">MIVLAAAALVVSGCTTTITGTPTAGVSEQLGPKGPVPAGLERFYGQPLTWRDCRSMIHDDESKSAFTAKGAECSLLSVPLDYAKPDGRTIAVGVLRLRASGEKVGSLIINPGGPGGSGMSAASYIAGKAKKTALVRRFDIVGFDPRGVGASEPRIECLDDAEMDAERVAPSLDTVPEVEAENKQFADKCVQRSGGAEVLANVGTRDVVRDMDVLRSALGEEKLDYLGYSYGTRIGTAYAEAFPGNIRSMVLDGAVDPTEDPVRQGINQVKGFEQALDAYFGQCGRCKVTGKPQLESLIRPLEDKPLRVGDRSLSLSDASTGIAAALYNDEYWPVLTQALEELAEGKGDTLLLLADAYLGRDDKGEYTNLMAALTAIRCVDEPRITDRGQLAATAQQIAEGTKGTFMADTDPPLPALDTCAFWPVPNTSEPHQPKVAGIPTLLVISTTGDPATPYEAGVNLAKDLNGRLITYRATQHTAFLEGSSCVDNAGVDYLVELKLPAKDLIC</sequence>
<dbReference type="PANTHER" id="PTHR43248">
    <property type="entry name" value="2-SUCCINYL-6-HYDROXY-2,4-CYCLOHEXADIENE-1-CARBOXYLATE SYNTHASE"/>
    <property type="match status" value="1"/>
</dbReference>
<organism evidence="5 6">
    <name type="scientific">Actinokineospora terrae</name>
    <dbReference type="NCBI Taxonomy" id="155974"/>
    <lineage>
        <taxon>Bacteria</taxon>
        <taxon>Bacillati</taxon>
        <taxon>Actinomycetota</taxon>
        <taxon>Actinomycetes</taxon>
        <taxon>Pseudonocardiales</taxon>
        <taxon>Pseudonocardiaceae</taxon>
        <taxon>Actinokineospora</taxon>
    </lineage>
</organism>
<dbReference type="Pfam" id="PF00561">
    <property type="entry name" value="Abhydrolase_1"/>
    <property type="match status" value="1"/>
</dbReference>
<gene>
    <name evidence="5" type="ORF">SAMN04487818_1149</name>
</gene>
<reference evidence="6" key="1">
    <citation type="submission" date="2016-10" db="EMBL/GenBank/DDBJ databases">
        <authorList>
            <person name="Varghese N."/>
            <person name="Submissions S."/>
        </authorList>
    </citation>
    <scope>NUCLEOTIDE SEQUENCE [LARGE SCALE GENOMIC DNA]</scope>
    <source>
        <strain evidence="6">DSM 44260</strain>
    </source>
</reference>
<dbReference type="STRING" id="155974.SAMN04487818_1149"/>
<dbReference type="InterPro" id="IPR000073">
    <property type="entry name" value="AB_hydrolase_1"/>
</dbReference>
<dbReference type="GO" id="GO:0016787">
    <property type="term" value="F:hydrolase activity"/>
    <property type="evidence" value="ECO:0007669"/>
    <property type="project" value="UniProtKB-KW"/>
</dbReference>
<evidence type="ECO:0000313" key="5">
    <source>
        <dbReference type="EMBL" id="SES43493.1"/>
    </source>
</evidence>
<keyword evidence="6" id="KW-1185">Reference proteome</keyword>
<comment type="similarity">
    <text evidence="1">Belongs to the peptidase S33 family.</text>
</comment>
<dbReference type="EMBL" id="FOGI01000014">
    <property type="protein sequence ID" value="SES43493.1"/>
    <property type="molecule type" value="Genomic_DNA"/>
</dbReference>
<dbReference type="InterPro" id="IPR029058">
    <property type="entry name" value="AB_hydrolase_fold"/>
</dbReference>
<dbReference type="AlphaFoldDB" id="A0A1H9XCW2"/>
<dbReference type="Gene3D" id="3.40.50.1820">
    <property type="entry name" value="alpha/beta hydrolase"/>
    <property type="match status" value="1"/>
</dbReference>
<name>A0A1H9XCW2_9PSEU</name>
<feature type="domain" description="AB hydrolase-1" evidence="4">
    <location>
        <begin position="107"/>
        <end position="482"/>
    </location>
</feature>
<evidence type="ECO:0000256" key="2">
    <source>
        <dbReference type="ARBA" id="ARBA00022729"/>
    </source>
</evidence>
<protein>
    <submittedName>
        <fullName evidence="5">Pimeloyl-ACP methyl ester carboxylesterase</fullName>
    </submittedName>
</protein>
<evidence type="ECO:0000313" key="6">
    <source>
        <dbReference type="Proteomes" id="UP000199051"/>
    </source>
</evidence>
<dbReference type="PANTHER" id="PTHR43248:SF29">
    <property type="entry name" value="TRIPEPTIDYL AMINOPEPTIDASE"/>
    <property type="match status" value="1"/>
</dbReference>
<accession>A0A1H9XCW2</accession>
<keyword evidence="2" id="KW-0732">Signal</keyword>
<proteinExistence type="inferred from homology"/>
<evidence type="ECO:0000259" key="4">
    <source>
        <dbReference type="Pfam" id="PF00561"/>
    </source>
</evidence>
<evidence type="ECO:0000256" key="1">
    <source>
        <dbReference type="ARBA" id="ARBA00010088"/>
    </source>
</evidence>
<dbReference type="SUPFAM" id="SSF53474">
    <property type="entry name" value="alpha/beta-Hydrolases"/>
    <property type="match status" value="1"/>
</dbReference>
<keyword evidence="3" id="KW-0378">Hydrolase</keyword>
<dbReference type="InterPro" id="IPR051601">
    <property type="entry name" value="Serine_prot/Carboxylest_S33"/>
</dbReference>
<evidence type="ECO:0000256" key="3">
    <source>
        <dbReference type="ARBA" id="ARBA00022801"/>
    </source>
</evidence>